<dbReference type="InterPro" id="IPR058317">
    <property type="entry name" value="DUF8004"/>
</dbReference>
<dbReference type="PANTHER" id="PTHR39601">
    <property type="entry name" value="CHORIOGENIN HMINOR"/>
    <property type="match status" value="1"/>
</dbReference>
<dbReference type="Proteomes" id="UP000054266">
    <property type="component" value="Unassembled WGS sequence"/>
</dbReference>
<evidence type="ECO:0000313" key="3">
    <source>
        <dbReference type="EMBL" id="KIW69998.1"/>
    </source>
</evidence>
<protein>
    <recommendedName>
        <fullName evidence="2">DUF8004 domain-containing protein</fullName>
    </recommendedName>
</protein>
<evidence type="ECO:0000259" key="2">
    <source>
        <dbReference type="Pfam" id="PF26013"/>
    </source>
</evidence>
<evidence type="ECO:0000313" key="4">
    <source>
        <dbReference type="Proteomes" id="UP000054266"/>
    </source>
</evidence>
<dbReference type="EMBL" id="KN846957">
    <property type="protein sequence ID" value="KIW69998.1"/>
    <property type="molecule type" value="Genomic_DNA"/>
</dbReference>
<feature type="compositionally biased region" description="Low complexity" evidence="1">
    <location>
        <begin position="1"/>
        <end position="11"/>
    </location>
</feature>
<dbReference type="Pfam" id="PF26013">
    <property type="entry name" value="DUF8004"/>
    <property type="match status" value="1"/>
</dbReference>
<reference evidence="3 4" key="1">
    <citation type="submission" date="2015-01" db="EMBL/GenBank/DDBJ databases">
        <title>The Genome Sequence of Capronia semiimmersa CBS27337.</title>
        <authorList>
            <consortium name="The Broad Institute Genomics Platform"/>
            <person name="Cuomo C."/>
            <person name="de Hoog S."/>
            <person name="Gorbushina A."/>
            <person name="Stielow B."/>
            <person name="Teixiera M."/>
            <person name="Abouelleil A."/>
            <person name="Chapman S.B."/>
            <person name="Priest M."/>
            <person name="Young S.K."/>
            <person name="Wortman J."/>
            <person name="Nusbaum C."/>
            <person name="Birren B."/>
        </authorList>
    </citation>
    <scope>NUCLEOTIDE SEQUENCE [LARGE SCALE GENOMIC DNA]</scope>
    <source>
        <strain evidence="3 4">CBS 27337</strain>
    </source>
</reference>
<name>A0A0D2FP40_9EURO</name>
<keyword evidence="4" id="KW-1185">Reference proteome</keyword>
<dbReference type="HOGENOM" id="CLU_005053_2_1_1"/>
<feature type="domain" description="DUF8004" evidence="2">
    <location>
        <begin position="365"/>
        <end position="458"/>
    </location>
</feature>
<sequence>MAKRISSLFSLSRDDHHSHHQHQHPEGTPSTTGGSPQVAPQSPRKLHKPLFTPSSQIDLNDGLPPLAPPPLLTESGSVRPPSSHRSEPDSRPASRNSSRHSRDGSRSRPQTPNLLIPPSTTSSPGLPATPPLRKLAKKKSWLTGKPDKHRYEDGPGSSKAWIAGIRDHMPYDLAPLLKGERVPDLWNDRGDTVIYLYPPSSGKGPCFRVDSSLLADSSSLVNLRMQSPTSPMDRNGDILQVQTSFSALAVSPREIRPLSQDSSSTYRTTNFSVPNIVTSSTEERHVYLPMAFDADLSQPGAEPQGDDFELVVLYRNFFAFLVGGALVSTHRQLSLFSIFMGITTILKRLGFSNSDGSTWGDVPYNSFSRYCDELRLADVRSSREKTIEAIVLGEHLKSWPLYNEGFCHAVGRLADLKAIKSPKYELMSPITKNRLERAQIDIEQRLLVVRGKLEDFDFPSMFAGIANSQTATEAKLIRFKEWKAAFLDFRRFMLSYLRRRYGAWPPKASSKKNNFEESGLNRILLQELYKDLTDLYDILVDRSSVTTRTADMPPMDEDAETSDQNETIQHAIRRIESEYDRATPPVLPPIPFDTPLVPQFSNSFNRRHVLMSDKSAASNKKLKENEINEVLLGSYNRESINASTFIQDFFSYERQLGKGKTLEQVVDARCGQWLFIYAVLQALPMTVVDARDLKHTEGVEYFLCVAPWGGRPWMKEDQSVSRAWYNVSNSGGYVSLPADLIDHSVEGIYRRSHCWTAATKWTEQSPHSAVVDTFHRVNADALHPRPVSAHVQSPYASPAQSPYVSPLQSPLLRPTSPPGSPGLGPLSRERISVNLGLEAMDAPPSVRSSSRPPPVINPNITFDAILGTTDDQAKGKGKKGKK</sequence>
<gene>
    <name evidence="3" type="ORF">PV04_02310</name>
</gene>
<feature type="compositionally biased region" description="Polar residues" evidence="1">
    <location>
        <begin position="790"/>
        <end position="808"/>
    </location>
</feature>
<dbReference type="AlphaFoldDB" id="A0A0D2FP40"/>
<evidence type="ECO:0000256" key="1">
    <source>
        <dbReference type="SAM" id="MobiDB-lite"/>
    </source>
</evidence>
<dbReference type="PANTHER" id="PTHR39601:SF2">
    <property type="entry name" value="CHORIOGENIN HMINOR"/>
    <property type="match status" value="1"/>
</dbReference>
<feature type="compositionally biased region" description="Polar residues" evidence="1">
    <location>
        <begin position="28"/>
        <end position="40"/>
    </location>
</feature>
<accession>A0A0D2FP40</accession>
<feature type="compositionally biased region" description="Polar residues" evidence="1">
    <location>
        <begin position="109"/>
        <end position="124"/>
    </location>
</feature>
<organism evidence="3 4">
    <name type="scientific">Phialophora macrospora</name>
    <dbReference type="NCBI Taxonomy" id="1851006"/>
    <lineage>
        <taxon>Eukaryota</taxon>
        <taxon>Fungi</taxon>
        <taxon>Dikarya</taxon>
        <taxon>Ascomycota</taxon>
        <taxon>Pezizomycotina</taxon>
        <taxon>Eurotiomycetes</taxon>
        <taxon>Chaetothyriomycetidae</taxon>
        <taxon>Chaetothyriales</taxon>
        <taxon>Herpotrichiellaceae</taxon>
        <taxon>Phialophora</taxon>
    </lineage>
</organism>
<proteinExistence type="predicted"/>
<dbReference type="STRING" id="5601.A0A0D2FP40"/>
<feature type="region of interest" description="Disordered" evidence="1">
    <location>
        <begin position="1"/>
        <end position="155"/>
    </location>
</feature>
<feature type="region of interest" description="Disordered" evidence="1">
    <location>
        <begin position="788"/>
        <end position="882"/>
    </location>
</feature>